<dbReference type="Proteomes" id="UP000314294">
    <property type="component" value="Unassembled WGS sequence"/>
</dbReference>
<evidence type="ECO:0000256" key="1">
    <source>
        <dbReference type="SAM" id="MobiDB-lite"/>
    </source>
</evidence>
<reference evidence="2 3" key="1">
    <citation type="submission" date="2019-03" db="EMBL/GenBank/DDBJ databases">
        <title>First draft genome of Liparis tanakae, snailfish: a comprehensive survey of snailfish specific genes.</title>
        <authorList>
            <person name="Kim W."/>
            <person name="Song I."/>
            <person name="Jeong J.-H."/>
            <person name="Kim D."/>
            <person name="Kim S."/>
            <person name="Ryu S."/>
            <person name="Song J.Y."/>
            <person name="Lee S.K."/>
        </authorList>
    </citation>
    <scope>NUCLEOTIDE SEQUENCE [LARGE SCALE GENOMIC DNA]</scope>
    <source>
        <tissue evidence="2">Muscle</tissue>
    </source>
</reference>
<organism evidence="2 3">
    <name type="scientific">Liparis tanakae</name>
    <name type="common">Tanaka's snailfish</name>
    <dbReference type="NCBI Taxonomy" id="230148"/>
    <lineage>
        <taxon>Eukaryota</taxon>
        <taxon>Metazoa</taxon>
        <taxon>Chordata</taxon>
        <taxon>Craniata</taxon>
        <taxon>Vertebrata</taxon>
        <taxon>Euteleostomi</taxon>
        <taxon>Actinopterygii</taxon>
        <taxon>Neopterygii</taxon>
        <taxon>Teleostei</taxon>
        <taxon>Neoteleostei</taxon>
        <taxon>Acanthomorphata</taxon>
        <taxon>Eupercaria</taxon>
        <taxon>Perciformes</taxon>
        <taxon>Cottioidei</taxon>
        <taxon>Cottales</taxon>
        <taxon>Liparidae</taxon>
        <taxon>Liparis</taxon>
    </lineage>
</organism>
<sequence length="71" mass="7834">MTGKLAIVKAFSCGASRTACGLFVCSASRLNPGGQRTEDRGQEDRGQEDRGQRTEDRGQGTEDRRTEDRRT</sequence>
<evidence type="ECO:0000313" key="2">
    <source>
        <dbReference type="EMBL" id="TNN48524.1"/>
    </source>
</evidence>
<feature type="region of interest" description="Disordered" evidence="1">
    <location>
        <begin position="28"/>
        <end position="71"/>
    </location>
</feature>
<evidence type="ECO:0000313" key="3">
    <source>
        <dbReference type="Proteomes" id="UP000314294"/>
    </source>
</evidence>
<gene>
    <name evidence="2" type="ORF">EYF80_041268</name>
</gene>
<dbReference type="EMBL" id="SRLO01000693">
    <property type="protein sequence ID" value="TNN48524.1"/>
    <property type="molecule type" value="Genomic_DNA"/>
</dbReference>
<protein>
    <submittedName>
        <fullName evidence="2">Uncharacterized protein</fullName>
    </submittedName>
</protein>
<dbReference type="AlphaFoldDB" id="A0A4Z2G6V0"/>
<accession>A0A4Z2G6V0</accession>
<name>A0A4Z2G6V0_9TELE</name>
<comment type="caution">
    <text evidence="2">The sequence shown here is derived from an EMBL/GenBank/DDBJ whole genome shotgun (WGS) entry which is preliminary data.</text>
</comment>
<proteinExistence type="predicted"/>
<feature type="compositionally biased region" description="Basic and acidic residues" evidence="1">
    <location>
        <begin position="36"/>
        <end position="71"/>
    </location>
</feature>
<keyword evidence="3" id="KW-1185">Reference proteome</keyword>